<evidence type="ECO:0000256" key="1">
    <source>
        <dbReference type="ARBA" id="ARBA00023002"/>
    </source>
</evidence>
<dbReference type="InterPro" id="IPR036291">
    <property type="entry name" value="NAD(P)-bd_dom_sf"/>
</dbReference>
<dbReference type="InterPro" id="IPR006140">
    <property type="entry name" value="D-isomer_DH_NAD-bd"/>
</dbReference>
<name>A0A1I2QIK3_9CORY</name>
<organism evidence="4 5">
    <name type="scientific">Corynebacterium spheniscorum</name>
    <dbReference type="NCBI Taxonomy" id="185761"/>
    <lineage>
        <taxon>Bacteria</taxon>
        <taxon>Bacillati</taxon>
        <taxon>Actinomycetota</taxon>
        <taxon>Actinomycetes</taxon>
        <taxon>Mycobacteriales</taxon>
        <taxon>Corynebacteriaceae</taxon>
        <taxon>Corynebacterium</taxon>
    </lineage>
</organism>
<dbReference type="SUPFAM" id="SSF52283">
    <property type="entry name" value="Formate/glycerate dehydrogenase catalytic domain-like"/>
    <property type="match status" value="1"/>
</dbReference>
<dbReference type="Proteomes" id="UP000199065">
    <property type="component" value="Unassembled WGS sequence"/>
</dbReference>
<dbReference type="EMBL" id="FOPJ01000002">
    <property type="protein sequence ID" value="SFG27800.1"/>
    <property type="molecule type" value="Genomic_DNA"/>
</dbReference>
<dbReference type="GO" id="GO:0016618">
    <property type="term" value="F:hydroxypyruvate reductase [NAD(P)H] activity"/>
    <property type="evidence" value="ECO:0007669"/>
    <property type="project" value="TreeGrafter"/>
</dbReference>
<evidence type="ECO:0000313" key="5">
    <source>
        <dbReference type="Proteomes" id="UP000199065"/>
    </source>
</evidence>
<evidence type="ECO:0000256" key="2">
    <source>
        <dbReference type="ARBA" id="ARBA00023027"/>
    </source>
</evidence>
<evidence type="ECO:0000313" key="4">
    <source>
        <dbReference type="EMBL" id="SFG27800.1"/>
    </source>
</evidence>
<reference evidence="4 5" key="1">
    <citation type="submission" date="2016-10" db="EMBL/GenBank/DDBJ databases">
        <authorList>
            <person name="de Groot N.N."/>
        </authorList>
    </citation>
    <scope>NUCLEOTIDE SEQUENCE [LARGE SCALE GENOMIC DNA]</scope>
    <source>
        <strain>J11</strain>
        <strain evidence="5">PG 39</strain>
    </source>
</reference>
<dbReference type="PANTHER" id="PTHR10996">
    <property type="entry name" value="2-HYDROXYACID DEHYDROGENASE-RELATED"/>
    <property type="match status" value="1"/>
</dbReference>
<dbReference type="SUPFAM" id="SSF51735">
    <property type="entry name" value="NAD(P)-binding Rossmann-fold domains"/>
    <property type="match status" value="1"/>
</dbReference>
<feature type="domain" description="D-isomer specific 2-hydroxyacid dehydrogenase NAD-binding" evidence="3">
    <location>
        <begin position="98"/>
        <end position="268"/>
    </location>
</feature>
<proteinExistence type="predicted"/>
<dbReference type="OrthoDB" id="4324715at2"/>
<dbReference type="Pfam" id="PF02826">
    <property type="entry name" value="2-Hacid_dh_C"/>
    <property type="match status" value="1"/>
</dbReference>
<evidence type="ECO:0000259" key="3">
    <source>
        <dbReference type="Pfam" id="PF02826"/>
    </source>
</evidence>
<dbReference type="STRING" id="185761.SAMN05660282_00457"/>
<dbReference type="AlphaFoldDB" id="A0A1I2QIK3"/>
<dbReference type="RefSeq" id="WP_092284228.1">
    <property type="nucleotide sequence ID" value="NZ_FOPJ01000002.1"/>
</dbReference>
<sequence length="305" mass="33254">MKFAMLPRVWDTTVKTLEDAGHTFVENLEDADFLVFNGMGKHFPEELPKNIKFVQNAFSGMDSLAASGKLTSDVRWANAAGLYGKTVAESTLGLILAQYHQHVAITRAKTWKIRPEIDAGTRWLHNNKTVAIVGAGGIAEVLIPMLRPFGVHIIAVNNSGREIDSADETYPVSQVDEVWGRADIVVLLMPLTKKTHHMINADVFKKMKSDAIIVNVGRGPLVNTDDLVAALDAGEIAGAALDVTDPEPLPDGHPLWEMDNVLITPHTANTDERIRTLVGELAVKNAEAFMKDGSLITEVDPEAGY</sequence>
<accession>A0A1I2QIK3</accession>
<dbReference type="InterPro" id="IPR029753">
    <property type="entry name" value="D-isomer_DH_CS"/>
</dbReference>
<dbReference type="InterPro" id="IPR050223">
    <property type="entry name" value="D-isomer_2-hydroxyacid_DH"/>
</dbReference>
<dbReference type="PANTHER" id="PTHR10996:SF178">
    <property type="entry name" value="2-HYDROXYACID DEHYDROGENASE YGL185C-RELATED"/>
    <property type="match status" value="1"/>
</dbReference>
<dbReference type="Gene3D" id="3.40.50.720">
    <property type="entry name" value="NAD(P)-binding Rossmann-like Domain"/>
    <property type="match status" value="2"/>
</dbReference>
<dbReference type="GO" id="GO:0005829">
    <property type="term" value="C:cytosol"/>
    <property type="evidence" value="ECO:0007669"/>
    <property type="project" value="TreeGrafter"/>
</dbReference>
<keyword evidence="1" id="KW-0560">Oxidoreductase</keyword>
<dbReference type="GO" id="GO:0030267">
    <property type="term" value="F:glyoxylate reductase (NADPH) activity"/>
    <property type="evidence" value="ECO:0007669"/>
    <property type="project" value="TreeGrafter"/>
</dbReference>
<keyword evidence="5" id="KW-1185">Reference proteome</keyword>
<gene>
    <name evidence="4" type="ORF">SAMN05660282_00457</name>
</gene>
<dbReference type="CDD" id="cd12159">
    <property type="entry name" value="2-Hacid_dh_2"/>
    <property type="match status" value="1"/>
</dbReference>
<keyword evidence="2" id="KW-0520">NAD</keyword>
<protein>
    <submittedName>
        <fullName evidence="4">Phosphoglycerate dehydrogenase</fullName>
    </submittedName>
</protein>
<dbReference type="PROSITE" id="PS00671">
    <property type="entry name" value="D_2_HYDROXYACID_DH_3"/>
    <property type="match status" value="1"/>
</dbReference>
<dbReference type="GO" id="GO:0051287">
    <property type="term" value="F:NAD binding"/>
    <property type="evidence" value="ECO:0007669"/>
    <property type="project" value="InterPro"/>
</dbReference>